<evidence type="ECO:0000313" key="3">
    <source>
        <dbReference type="Proteomes" id="UP001390339"/>
    </source>
</evidence>
<dbReference type="EMBL" id="JAPCWZ010000009">
    <property type="protein sequence ID" value="KAK8851966.1"/>
    <property type="molecule type" value="Genomic_DNA"/>
</dbReference>
<keyword evidence="1" id="KW-0732">Signal</keyword>
<evidence type="ECO:0000313" key="2">
    <source>
        <dbReference type="EMBL" id="KAK8851966.1"/>
    </source>
</evidence>
<reference evidence="2 3" key="1">
    <citation type="journal article" date="2024" name="IMA Fungus">
        <title>Apiospora arundinis, a panoply of carbohydrate-active enzymes and secondary metabolites.</title>
        <authorList>
            <person name="Sorensen T."/>
            <person name="Petersen C."/>
            <person name="Muurmann A.T."/>
            <person name="Christiansen J.V."/>
            <person name="Brundto M.L."/>
            <person name="Overgaard C.K."/>
            <person name="Boysen A.T."/>
            <person name="Wollenberg R.D."/>
            <person name="Larsen T.O."/>
            <person name="Sorensen J.L."/>
            <person name="Nielsen K.L."/>
            <person name="Sondergaard T.E."/>
        </authorList>
    </citation>
    <scope>NUCLEOTIDE SEQUENCE [LARGE SCALE GENOMIC DNA]</scope>
    <source>
        <strain evidence="2 3">AAU 773</strain>
    </source>
</reference>
<accession>A0ABR2HSC9</accession>
<organism evidence="2 3">
    <name type="scientific">Apiospora arundinis</name>
    <dbReference type="NCBI Taxonomy" id="335852"/>
    <lineage>
        <taxon>Eukaryota</taxon>
        <taxon>Fungi</taxon>
        <taxon>Dikarya</taxon>
        <taxon>Ascomycota</taxon>
        <taxon>Pezizomycotina</taxon>
        <taxon>Sordariomycetes</taxon>
        <taxon>Xylariomycetidae</taxon>
        <taxon>Amphisphaeriales</taxon>
        <taxon>Apiosporaceae</taxon>
        <taxon>Apiospora</taxon>
    </lineage>
</organism>
<protein>
    <submittedName>
        <fullName evidence="2">Uncharacterized protein</fullName>
    </submittedName>
</protein>
<name>A0ABR2HSC9_9PEZI</name>
<feature type="chain" id="PRO_5046773456" evidence="1">
    <location>
        <begin position="20"/>
        <end position="111"/>
    </location>
</feature>
<feature type="signal peptide" evidence="1">
    <location>
        <begin position="1"/>
        <end position="19"/>
    </location>
</feature>
<dbReference type="Proteomes" id="UP001390339">
    <property type="component" value="Unassembled WGS sequence"/>
</dbReference>
<proteinExistence type="predicted"/>
<sequence>MHFQNAFAVLGFLESFAIASPAANASPNKLEARGTATVSIFHGDGCTNQADSFTIYQGGYRCAPYSNARSISLSNSGCSVKTWSGGNCQGSSKGVGNGCNSILFGSVSIQC</sequence>
<gene>
    <name evidence="2" type="ORF">PGQ11_014445</name>
</gene>
<evidence type="ECO:0000256" key="1">
    <source>
        <dbReference type="SAM" id="SignalP"/>
    </source>
</evidence>
<keyword evidence="3" id="KW-1185">Reference proteome</keyword>
<comment type="caution">
    <text evidence="2">The sequence shown here is derived from an EMBL/GenBank/DDBJ whole genome shotgun (WGS) entry which is preliminary data.</text>
</comment>